<keyword evidence="3" id="KW-0808">Transferase</keyword>
<sequence>MILITNYIFIISAVIIFSGIVNALRLHISVRHLGKQHTALQRAQIHESDSWPNIIILIPALREGETIRQVLQFFSHLRYPRTKLKIVVVTTEREFESAFNSKKNTVSIAEEKINELNTASQDKLFYHIHYPNRHGVKADQLNYAIEQLQILLPNYFNDQTYIGVYDADSITPDNTLEILAKDATINGYPNIYQQPTFYFNNYKTLPLNLNGLLSKSFSWLQSAFALYHEANMFIAQFGDKKRLMRMEYCVGHGMFVRWPLLKRVGLFPTPIEDTRLGHIASYIGEKIKILPVFDSVAVTTGIKSQIKQSSVWFTGEAFVIEDLKIAKRILPDLSSRQIWLAIYKIYRNIVWITRAFLLFAVIIMLVITHNYILACLTGFLYLYLPLLIMYLDMPSIQTLTAKGRQKFYRNIFQTIGIVLVVPIEFLIMSIGPALGLFNFLAYRIMKRNLYLPKTKR</sequence>
<feature type="transmembrane region" description="Helical" evidence="7">
    <location>
        <begin position="371"/>
        <end position="391"/>
    </location>
</feature>
<organism evidence="8 9">
    <name type="scientific">Candidatus Azambacteria bacterium RIFCSPHIGHO2_02_46_12</name>
    <dbReference type="NCBI Taxonomy" id="1797295"/>
    <lineage>
        <taxon>Bacteria</taxon>
        <taxon>Candidatus Azamiibacteriota</taxon>
    </lineage>
</organism>
<evidence type="ECO:0000256" key="6">
    <source>
        <dbReference type="ARBA" id="ARBA00023136"/>
    </source>
</evidence>
<comment type="subcellular location">
    <subcellularLocation>
        <location evidence="1">Membrane</location>
        <topology evidence="1">Multi-pass membrane protein</topology>
    </subcellularLocation>
</comment>
<gene>
    <name evidence="8" type="ORF">A2W60_02995</name>
</gene>
<name>A0A1F5BI30_9BACT</name>
<evidence type="ECO:0000256" key="5">
    <source>
        <dbReference type="ARBA" id="ARBA00022989"/>
    </source>
</evidence>
<comment type="caution">
    <text evidence="8">The sequence shown here is derived from an EMBL/GenBank/DDBJ whole genome shotgun (WGS) entry which is preliminary data.</text>
</comment>
<keyword evidence="5 7" id="KW-1133">Transmembrane helix</keyword>
<keyword evidence="4 7" id="KW-0812">Transmembrane</keyword>
<protein>
    <recommendedName>
        <fullName evidence="10">Glycosyltransferase 2-like domain-containing protein</fullName>
    </recommendedName>
</protein>
<feature type="transmembrane region" description="Helical" evidence="7">
    <location>
        <begin position="345"/>
        <end position="365"/>
    </location>
</feature>
<feature type="transmembrane region" description="Helical" evidence="7">
    <location>
        <begin position="411"/>
        <end position="442"/>
    </location>
</feature>
<dbReference type="PANTHER" id="PTHR43867">
    <property type="entry name" value="CELLULOSE SYNTHASE CATALYTIC SUBUNIT A [UDP-FORMING]"/>
    <property type="match status" value="1"/>
</dbReference>
<dbReference type="PANTHER" id="PTHR43867:SF2">
    <property type="entry name" value="CELLULOSE SYNTHASE CATALYTIC SUBUNIT A [UDP-FORMING]"/>
    <property type="match status" value="1"/>
</dbReference>
<dbReference type="InterPro" id="IPR029044">
    <property type="entry name" value="Nucleotide-diphossugar_trans"/>
</dbReference>
<evidence type="ECO:0008006" key="10">
    <source>
        <dbReference type="Google" id="ProtNLM"/>
    </source>
</evidence>
<feature type="transmembrane region" description="Helical" evidence="7">
    <location>
        <begin position="6"/>
        <end position="26"/>
    </location>
</feature>
<evidence type="ECO:0000256" key="4">
    <source>
        <dbReference type="ARBA" id="ARBA00022692"/>
    </source>
</evidence>
<dbReference type="InterPro" id="IPR050321">
    <property type="entry name" value="Glycosyltr_2/OpgH_subfam"/>
</dbReference>
<dbReference type="AlphaFoldDB" id="A0A1F5BI30"/>
<evidence type="ECO:0000313" key="8">
    <source>
        <dbReference type="EMBL" id="OGD30272.1"/>
    </source>
</evidence>
<evidence type="ECO:0000256" key="7">
    <source>
        <dbReference type="SAM" id="Phobius"/>
    </source>
</evidence>
<dbReference type="EMBL" id="MEYN01000029">
    <property type="protein sequence ID" value="OGD30272.1"/>
    <property type="molecule type" value="Genomic_DNA"/>
</dbReference>
<evidence type="ECO:0000256" key="1">
    <source>
        <dbReference type="ARBA" id="ARBA00004141"/>
    </source>
</evidence>
<keyword evidence="6 7" id="KW-0472">Membrane</keyword>
<reference evidence="8 9" key="1">
    <citation type="journal article" date="2016" name="Nat. Commun.">
        <title>Thousands of microbial genomes shed light on interconnected biogeochemical processes in an aquifer system.</title>
        <authorList>
            <person name="Anantharaman K."/>
            <person name="Brown C.T."/>
            <person name="Hug L.A."/>
            <person name="Sharon I."/>
            <person name="Castelle C.J."/>
            <person name="Probst A.J."/>
            <person name="Thomas B.C."/>
            <person name="Singh A."/>
            <person name="Wilkins M.J."/>
            <person name="Karaoz U."/>
            <person name="Brodie E.L."/>
            <person name="Williams K.H."/>
            <person name="Hubbard S.S."/>
            <person name="Banfield J.F."/>
        </authorList>
    </citation>
    <scope>NUCLEOTIDE SEQUENCE [LARGE SCALE GENOMIC DNA]</scope>
</reference>
<keyword evidence="2" id="KW-0328">Glycosyltransferase</keyword>
<evidence type="ECO:0000313" key="9">
    <source>
        <dbReference type="Proteomes" id="UP000179184"/>
    </source>
</evidence>
<evidence type="ECO:0000256" key="2">
    <source>
        <dbReference type="ARBA" id="ARBA00022676"/>
    </source>
</evidence>
<dbReference type="Proteomes" id="UP000179184">
    <property type="component" value="Unassembled WGS sequence"/>
</dbReference>
<proteinExistence type="predicted"/>
<dbReference type="GO" id="GO:0016020">
    <property type="term" value="C:membrane"/>
    <property type="evidence" value="ECO:0007669"/>
    <property type="project" value="UniProtKB-SubCell"/>
</dbReference>
<accession>A0A1F5BI30</accession>
<evidence type="ECO:0000256" key="3">
    <source>
        <dbReference type="ARBA" id="ARBA00022679"/>
    </source>
</evidence>
<dbReference type="Gene3D" id="3.90.550.10">
    <property type="entry name" value="Spore Coat Polysaccharide Biosynthesis Protein SpsA, Chain A"/>
    <property type="match status" value="1"/>
</dbReference>
<dbReference type="GO" id="GO:0016757">
    <property type="term" value="F:glycosyltransferase activity"/>
    <property type="evidence" value="ECO:0007669"/>
    <property type="project" value="UniProtKB-KW"/>
</dbReference>
<dbReference type="SUPFAM" id="SSF53448">
    <property type="entry name" value="Nucleotide-diphospho-sugar transferases"/>
    <property type="match status" value="1"/>
</dbReference>